<dbReference type="Proteomes" id="UP001197247">
    <property type="component" value="Unassembled WGS sequence"/>
</dbReference>
<gene>
    <name evidence="2" type="ORF">KIH74_17425</name>
</gene>
<dbReference type="PANTHER" id="PTHR33744">
    <property type="entry name" value="CARBOHYDRATE DIACID REGULATOR"/>
    <property type="match status" value="1"/>
</dbReference>
<evidence type="ECO:0000313" key="2">
    <source>
        <dbReference type="EMBL" id="MBT0770729.1"/>
    </source>
</evidence>
<feature type="domain" description="PucR C-terminal helix-turn-helix" evidence="1">
    <location>
        <begin position="476"/>
        <end position="533"/>
    </location>
</feature>
<dbReference type="InterPro" id="IPR042070">
    <property type="entry name" value="PucR_C-HTH_sf"/>
</dbReference>
<protein>
    <submittedName>
        <fullName evidence="2">Helix-turn-helix domain-containing protein</fullName>
    </submittedName>
</protein>
<dbReference type="RefSeq" id="WP_214157008.1">
    <property type="nucleotide sequence ID" value="NZ_JAHBAY010000006.1"/>
</dbReference>
<keyword evidence="3" id="KW-1185">Reference proteome</keyword>
<reference evidence="2 3" key="1">
    <citation type="submission" date="2021-05" db="EMBL/GenBank/DDBJ databases">
        <title>Kineosporia and Streptomyces sp. nov. two new marine actinobacteria isolated from Coral.</title>
        <authorList>
            <person name="Buangrab K."/>
            <person name="Sutthacheep M."/>
            <person name="Yeemin T."/>
            <person name="Harunari E."/>
            <person name="Igarashi Y."/>
            <person name="Kanchanasin P."/>
            <person name="Tanasupawat S."/>
            <person name="Phongsopitanun W."/>
        </authorList>
    </citation>
    <scope>NUCLEOTIDE SEQUENCE [LARGE SCALE GENOMIC DNA]</scope>
    <source>
        <strain evidence="2 3">J2-2</strain>
    </source>
</reference>
<dbReference type="PANTHER" id="PTHR33744:SF17">
    <property type="entry name" value="CONSERVED PROTEIN"/>
    <property type="match status" value="1"/>
</dbReference>
<evidence type="ECO:0000259" key="1">
    <source>
        <dbReference type="Pfam" id="PF13556"/>
    </source>
</evidence>
<dbReference type="InterPro" id="IPR029016">
    <property type="entry name" value="GAF-like_dom_sf"/>
</dbReference>
<organism evidence="2 3">
    <name type="scientific">Kineosporia corallincola</name>
    <dbReference type="NCBI Taxonomy" id="2835133"/>
    <lineage>
        <taxon>Bacteria</taxon>
        <taxon>Bacillati</taxon>
        <taxon>Actinomycetota</taxon>
        <taxon>Actinomycetes</taxon>
        <taxon>Kineosporiales</taxon>
        <taxon>Kineosporiaceae</taxon>
        <taxon>Kineosporia</taxon>
    </lineage>
</organism>
<proteinExistence type="predicted"/>
<dbReference type="InterPro" id="IPR025736">
    <property type="entry name" value="PucR_C-HTH_dom"/>
</dbReference>
<comment type="caution">
    <text evidence="2">The sequence shown here is derived from an EMBL/GenBank/DDBJ whole genome shotgun (WGS) entry which is preliminary data.</text>
</comment>
<evidence type="ECO:0000313" key="3">
    <source>
        <dbReference type="Proteomes" id="UP001197247"/>
    </source>
</evidence>
<accession>A0ABS5TK13</accession>
<dbReference type="EMBL" id="JAHBAY010000006">
    <property type="protein sequence ID" value="MBT0770729.1"/>
    <property type="molecule type" value="Genomic_DNA"/>
</dbReference>
<sequence>MGPKLSSVLDLLGPQTLWVVVDAGRLGDPVGDVVLGGLDEPVPAAESGLLLLPGAQASLHAAISLIRTAADAGYLAIVVKASGEALTRLATEAGSAGLALLTAPPEASWRHLDSLLTAGRAAIAVDQHPGLEQIGAGDVFALANAIASAVGGAVIIEDPQRRVIAHSNLPGQQTDGVRRRGILGRIALNGPLTDDMYRAVAESPEAVTVPSPEPGVADRLAVAVRAGGRVIGTIWVISDRPPLAEEAGRILVDAARTAALHLLRARARSDPERHARAEALRTLLDGDGDPAGLRGRLGFQRGTAVAVLAVRGLGTIADVRLATTPIDDVVSLYADSWHPGTPTAIDGNVVYALLPMDQPAARPRLAALAADLARAVQRSVGVEVVAAIGPTASALTEVPATRRTADRMLRVLAHPGPWENDDREDGDRPRVALAEQLRSRVLLQALSEQSLVVGELRLEPVTAILEHDEAHGTEYARTLVAWFGAFGDVTHVATDLVVHDNTVRYRVRRIQEMFGVDLNDPDDVLCTWLQLRLLADRR</sequence>
<dbReference type="Gene3D" id="3.30.450.40">
    <property type="match status" value="1"/>
</dbReference>
<dbReference type="Pfam" id="PF13556">
    <property type="entry name" value="HTH_30"/>
    <property type="match status" value="1"/>
</dbReference>
<name>A0ABS5TK13_9ACTN</name>
<dbReference type="InterPro" id="IPR051448">
    <property type="entry name" value="CdaR-like_regulators"/>
</dbReference>
<dbReference type="Gene3D" id="1.10.10.2840">
    <property type="entry name" value="PucR C-terminal helix-turn-helix domain"/>
    <property type="match status" value="1"/>
</dbReference>